<gene>
    <name evidence="1" type="ORF">E4Q23_08130</name>
</gene>
<dbReference type="Pfam" id="PF07209">
    <property type="entry name" value="DUF1415"/>
    <property type="match status" value="1"/>
</dbReference>
<proteinExistence type="predicted"/>
<evidence type="ECO:0000313" key="1">
    <source>
        <dbReference type="EMBL" id="NMQ27725.1"/>
    </source>
</evidence>
<protein>
    <submittedName>
        <fullName evidence="1">DUF1415 domain-containing protein</fullName>
    </submittedName>
</protein>
<dbReference type="InterPro" id="IPR009858">
    <property type="entry name" value="DUF1415"/>
</dbReference>
<name>A0ABX1TW98_9PROT</name>
<dbReference type="Proteomes" id="UP000749010">
    <property type="component" value="Unassembled WGS sequence"/>
</dbReference>
<dbReference type="EMBL" id="SPMY01000021">
    <property type="protein sequence ID" value="NMQ27725.1"/>
    <property type="molecule type" value="Genomic_DNA"/>
</dbReference>
<sequence>MTMTLPANASHEQAIAATRHWLERAVIGLNLCPFAKGVHSRGQVRYVVSDATEDESLLADLERELHALVAVAPDEIDTTLLIHPRVLNDFEDFVAFLDLVNVVLRTQQLEGILQVASFHPAYAFAETDADDITNCTNRAPFPTLHLLREASLDRAVAAFPDAALIYERNMETLRELGSDGWQALGVGAPAGEGK</sequence>
<accession>A0ABX1TW98</accession>
<organism evidence="1 2">
    <name type="scientific">Candidatus Accumulibacter phosphatis</name>
    <dbReference type="NCBI Taxonomy" id="327160"/>
    <lineage>
        <taxon>Bacteria</taxon>
        <taxon>Pseudomonadati</taxon>
        <taxon>Pseudomonadota</taxon>
        <taxon>Betaproteobacteria</taxon>
        <taxon>Candidatus Accumulibacter</taxon>
    </lineage>
</organism>
<reference evidence="1 2" key="1">
    <citation type="submission" date="2019-03" db="EMBL/GenBank/DDBJ databases">
        <title>Metabolic reconstructions from genomes of highly enriched 'Candidatus Accumulibacter' and 'Candidatus Competibacter' bioreactor populations.</title>
        <authorList>
            <person name="Annavajhala M.K."/>
            <person name="Welles L."/>
            <person name="Abbas B."/>
            <person name="Sorokin D."/>
            <person name="Park H."/>
            <person name="Van Loosdrecht M."/>
            <person name="Chandran K."/>
        </authorList>
    </citation>
    <scope>NUCLEOTIDE SEQUENCE [LARGE SCALE GENOMIC DNA]</scope>
    <source>
        <strain evidence="1 2">SBR_S</strain>
    </source>
</reference>
<dbReference type="RefSeq" id="WP_169066183.1">
    <property type="nucleotide sequence ID" value="NZ_SPMY01000021.1"/>
</dbReference>
<keyword evidence="2" id="KW-1185">Reference proteome</keyword>
<comment type="caution">
    <text evidence="1">The sequence shown here is derived from an EMBL/GenBank/DDBJ whole genome shotgun (WGS) entry which is preliminary data.</text>
</comment>
<evidence type="ECO:0000313" key="2">
    <source>
        <dbReference type="Proteomes" id="UP000749010"/>
    </source>
</evidence>